<feature type="binding site" evidence="8">
    <location>
        <position position="111"/>
    </location>
    <ligand>
        <name>substrate</name>
    </ligand>
</feature>
<dbReference type="InterPro" id="IPR015896">
    <property type="entry name" value="4pyrrol_synth_GluRdtase_dimer"/>
</dbReference>
<feature type="domain" description="Quinate/shikimate 5-dehydrogenase/glutamyl-tRNA reductase" evidence="11">
    <location>
        <begin position="173"/>
        <end position="303"/>
    </location>
</feature>
<dbReference type="SUPFAM" id="SSF69075">
    <property type="entry name" value="Glutamyl tRNA-reductase dimerization domain"/>
    <property type="match status" value="1"/>
</dbReference>
<dbReference type="GO" id="GO:0008883">
    <property type="term" value="F:glutamyl-tRNA reductase activity"/>
    <property type="evidence" value="ECO:0007669"/>
    <property type="project" value="UniProtKB-EC"/>
</dbReference>
<sequence>MQNRFKALSLSYKDVPIAVREAVALNEIACKNLLDKIREFTSANDVLVLSTCNRMEIYYSADIDLSRQLIKLIAVEKGFIATREVAPYFKRITQHEAAVQHLFYVSLGLESQVVGDMQILNQVKKAYQWTADADMAGPFLHRLLHTIFAANKQVVNETAFRDGAASVSYATVELVEELTRDIENPRILMIGVGEIGANVCDNFQKSTLQNIIIANRTYHKALELAKKTGAQAVYWENVWQQIQLADVVISSVPGDCFFISKKEVENRKLSRPKFFIDLSMPRSIDNELETLPDAYVYNVDSIRNRATEALEMRFAAIPQVKNIIAEAIVEFEGWTREMVMSPAIQQFKNQLEQIRQQEVARYLKKLNGQEKEVIEIITKSILNKIVKMPALELKGACQRGEPEALLEGLNKLFNLDLPKEGVIVK</sequence>
<evidence type="ECO:0000256" key="5">
    <source>
        <dbReference type="ARBA" id="ARBA00023002"/>
    </source>
</evidence>
<evidence type="ECO:0000259" key="10">
    <source>
        <dbReference type="Pfam" id="PF00745"/>
    </source>
</evidence>
<evidence type="ECO:0000313" key="14">
    <source>
        <dbReference type="Proteomes" id="UP001597369"/>
    </source>
</evidence>
<feature type="site" description="Important for activity" evidence="8">
    <location>
        <position position="101"/>
    </location>
</feature>
<evidence type="ECO:0000259" key="11">
    <source>
        <dbReference type="Pfam" id="PF01488"/>
    </source>
</evidence>
<feature type="binding site" evidence="8">
    <location>
        <begin position="51"/>
        <end position="54"/>
    </location>
    <ligand>
        <name>substrate</name>
    </ligand>
</feature>
<comment type="domain">
    <text evidence="8">Possesses an unusual extended V-shaped dimeric structure with each monomer consisting of three distinct domains arranged along a curved 'spinal' alpha-helix. The N-terminal catalytic domain specifically recognizes the glutamate moiety of the substrate. The second domain is the NADPH-binding domain, and the third C-terminal domain is responsible for dimerization.</text>
</comment>
<keyword evidence="14" id="KW-1185">Reference proteome</keyword>
<protein>
    <recommendedName>
        <fullName evidence="3 8">Glutamyl-tRNA reductase</fullName>
        <shortName evidence="8">GluTR</shortName>
        <ecNumber evidence="3 8">1.2.1.70</ecNumber>
    </recommendedName>
</protein>
<comment type="miscellaneous">
    <text evidence="8">During catalysis, the active site Cys acts as a nucleophile attacking the alpha-carbonyl group of tRNA-bound glutamate with the formation of a thioester intermediate between enzyme and glutamate, and the concomitant release of tRNA(Glu). The thioester intermediate is finally reduced by direct hydride transfer from NADPH, to form the product GSA.</text>
</comment>
<feature type="binding site" evidence="8">
    <location>
        <begin position="191"/>
        <end position="196"/>
    </location>
    <ligand>
        <name>NADP(+)</name>
        <dbReference type="ChEBI" id="CHEBI:58349"/>
    </ligand>
</feature>
<dbReference type="EMBL" id="JBHUHV010000058">
    <property type="protein sequence ID" value="MFD2068875.1"/>
    <property type="molecule type" value="Genomic_DNA"/>
</dbReference>
<gene>
    <name evidence="8 13" type="primary">hemA</name>
    <name evidence="13" type="ORF">ACFSKU_18440</name>
</gene>
<feature type="binding site" evidence="8">
    <location>
        <position position="122"/>
    </location>
    <ligand>
        <name>substrate</name>
    </ligand>
</feature>
<dbReference type="Pfam" id="PF00745">
    <property type="entry name" value="GlutR_dimer"/>
    <property type="match status" value="1"/>
</dbReference>
<dbReference type="Gene3D" id="3.40.50.720">
    <property type="entry name" value="NAD(P)-binding Rossmann-like Domain"/>
    <property type="match status" value="1"/>
</dbReference>
<keyword evidence="4 8" id="KW-0521">NADP</keyword>
<dbReference type="RefSeq" id="WP_229957773.1">
    <property type="nucleotide sequence ID" value="NZ_JAJJWI010000001.1"/>
</dbReference>
<feature type="active site" description="Nucleophile" evidence="8">
    <location>
        <position position="52"/>
    </location>
</feature>
<comment type="subunit">
    <text evidence="8">Homodimer.</text>
</comment>
<dbReference type="SUPFAM" id="SSF69742">
    <property type="entry name" value="Glutamyl tRNA-reductase catalytic, N-terminal domain"/>
    <property type="match status" value="1"/>
</dbReference>
<dbReference type="SUPFAM" id="SSF51735">
    <property type="entry name" value="NAD(P)-binding Rossmann-fold domains"/>
    <property type="match status" value="1"/>
</dbReference>
<proteinExistence type="inferred from homology"/>
<evidence type="ECO:0000256" key="3">
    <source>
        <dbReference type="ARBA" id="ARBA00012970"/>
    </source>
</evidence>
<comment type="pathway">
    <text evidence="1 8 9">Porphyrin-containing compound metabolism; protoporphyrin-IX biosynthesis; 5-aminolevulinate from L-glutamyl-tRNA(Glu): step 1/2.</text>
</comment>
<dbReference type="PANTHER" id="PTHR43013:SF1">
    <property type="entry name" value="GLUTAMYL-TRNA REDUCTASE"/>
    <property type="match status" value="1"/>
</dbReference>
<dbReference type="InterPro" id="IPR015895">
    <property type="entry name" value="4pyrrol_synth_GluRdtase_N"/>
</dbReference>
<name>A0ABW4X3W2_9BACT</name>
<comment type="catalytic activity">
    <reaction evidence="7 8 9">
        <text>(S)-4-amino-5-oxopentanoate + tRNA(Glu) + NADP(+) = L-glutamyl-tRNA(Glu) + NADPH + H(+)</text>
        <dbReference type="Rhea" id="RHEA:12344"/>
        <dbReference type="Rhea" id="RHEA-COMP:9663"/>
        <dbReference type="Rhea" id="RHEA-COMP:9680"/>
        <dbReference type="ChEBI" id="CHEBI:15378"/>
        <dbReference type="ChEBI" id="CHEBI:57501"/>
        <dbReference type="ChEBI" id="CHEBI:57783"/>
        <dbReference type="ChEBI" id="CHEBI:58349"/>
        <dbReference type="ChEBI" id="CHEBI:78442"/>
        <dbReference type="ChEBI" id="CHEBI:78520"/>
        <dbReference type="EC" id="1.2.1.70"/>
    </reaction>
</comment>
<evidence type="ECO:0000256" key="8">
    <source>
        <dbReference type="HAMAP-Rule" id="MF_00087"/>
    </source>
</evidence>
<dbReference type="Pfam" id="PF05201">
    <property type="entry name" value="GlutR_N"/>
    <property type="match status" value="1"/>
</dbReference>
<comment type="similarity">
    <text evidence="2 8 9">Belongs to the glutamyl-tRNA reductase family.</text>
</comment>
<feature type="binding site" evidence="8">
    <location>
        <begin position="116"/>
        <end position="118"/>
    </location>
    <ligand>
        <name>substrate</name>
    </ligand>
</feature>
<keyword evidence="5 8" id="KW-0560">Oxidoreductase</keyword>
<feature type="domain" description="Glutamyl-tRNA reductase N-terminal" evidence="12">
    <location>
        <begin position="9"/>
        <end position="158"/>
    </location>
</feature>
<dbReference type="NCBIfam" id="TIGR01035">
    <property type="entry name" value="hemA"/>
    <property type="match status" value="1"/>
</dbReference>
<evidence type="ECO:0000256" key="9">
    <source>
        <dbReference type="RuleBase" id="RU000584"/>
    </source>
</evidence>
<dbReference type="Gene3D" id="3.30.460.30">
    <property type="entry name" value="Glutamyl-tRNA reductase, N-terminal domain"/>
    <property type="match status" value="1"/>
</dbReference>
<dbReference type="InterPro" id="IPR036343">
    <property type="entry name" value="GluRdtase_N_sf"/>
</dbReference>
<evidence type="ECO:0000256" key="7">
    <source>
        <dbReference type="ARBA" id="ARBA00047464"/>
    </source>
</evidence>
<dbReference type="EC" id="1.2.1.70" evidence="3 8"/>
<dbReference type="HAMAP" id="MF_00087">
    <property type="entry name" value="Glu_tRNA_reductase"/>
    <property type="match status" value="1"/>
</dbReference>
<organism evidence="13 14">
    <name type="scientific">Pontibacter silvestris</name>
    <dbReference type="NCBI Taxonomy" id="2305183"/>
    <lineage>
        <taxon>Bacteria</taxon>
        <taxon>Pseudomonadati</taxon>
        <taxon>Bacteroidota</taxon>
        <taxon>Cytophagia</taxon>
        <taxon>Cytophagales</taxon>
        <taxon>Hymenobacteraceae</taxon>
        <taxon>Pontibacter</taxon>
    </lineage>
</organism>
<evidence type="ECO:0000256" key="6">
    <source>
        <dbReference type="ARBA" id="ARBA00023244"/>
    </source>
</evidence>
<evidence type="ECO:0000256" key="2">
    <source>
        <dbReference type="ARBA" id="ARBA00005916"/>
    </source>
</evidence>
<dbReference type="InterPro" id="IPR006151">
    <property type="entry name" value="Shikm_DH/Glu-tRNA_Rdtase"/>
</dbReference>
<dbReference type="PIRSF" id="PIRSF000445">
    <property type="entry name" value="4pyrrol_synth_GluRdtase"/>
    <property type="match status" value="1"/>
</dbReference>
<reference evidence="14" key="1">
    <citation type="journal article" date="2019" name="Int. J. Syst. Evol. Microbiol.">
        <title>The Global Catalogue of Microorganisms (GCM) 10K type strain sequencing project: providing services to taxonomists for standard genome sequencing and annotation.</title>
        <authorList>
            <consortium name="The Broad Institute Genomics Platform"/>
            <consortium name="The Broad Institute Genome Sequencing Center for Infectious Disease"/>
            <person name="Wu L."/>
            <person name="Ma J."/>
        </authorList>
    </citation>
    <scope>NUCLEOTIDE SEQUENCE [LARGE SCALE GENOMIC DNA]</scope>
    <source>
        <strain evidence="14">JCM 16545</strain>
    </source>
</reference>
<evidence type="ECO:0000256" key="1">
    <source>
        <dbReference type="ARBA" id="ARBA00005059"/>
    </source>
</evidence>
<keyword evidence="6 8" id="KW-0627">Porphyrin biosynthesis</keyword>
<dbReference type="InterPro" id="IPR036453">
    <property type="entry name" value="GluRdtase_dimer_dom_sf"/>
</dbReference>
<comment type="function">
    <text evidence="8">Catalyzes the NADPH-dependent reduction of glutamyl-tRNA(Glu) to glutamate 1-semialdehyde (GSA).</text>
</comment>
<dbReference type="Pfam" id="PF01488">
    <property type="entry name" value="Shikimate_DH"/>
    <property type="match status" value="1"/>
</dbReference>
<evidence type="ECO:0000256" key="4">
    <source>
        <dbReference type="ARBA" id="ARBA00022857"/>
    </source>
</evidence>
<comment type="caution">
    <text evidence="13">The sequence shown here is derived from an EMBL/GenBank/DDBJ whole genome shotgun (WGS) entry which is preliminary data.</text>
</comment>
<evidence type="ECO:0000313" key="13">
    <source>
        <dbReference type="EMBL" id="MFD2068875.1"/>
    </source>
</evidence>
<feature type="domain" description="Tetrapyrrole biosynthesis glutamyl-tRNA reductase dimerisation" evidence="10">
    <location>
        <begin position="319"/>
        <end position="415"/>
    </location>
</feature>
<dbReference type="PANTHER" id="PTHR43013">
    <property type="entry name" value="GLUTAMYL-TRNA REDUCTASE"/>
    <property type="match status" value="1"/>
</dbReference>
<evidence type="ECO:0000259" key="12">
    <source>
        <dbReference type="Pfam" id="PF05201"/>
    </source>
</evidence>
<dbReference type="InterPro" id="IPR000343">
    <property type="entry name" value="4pyrrol_synth_GluRdtase"/>
</dbReference>
<dbReference type="InterPro" id="IPR036291">
    <property type="entry name" value="NAD(P)-bd_dom_sf"/>
</dbReference>
<dbReference type="Proteomes" id="UP001597369">
    <property type="component" value="Unassembled WGS sequence"/>
</dbReference>
<accession>A0ABW4X3W2</accession>